<feature type="compositionally biased region" description="Pro residues" evidence="3">
    <location>
        <begin position="757"/>
        <end position="766"/>
    </location>
</feature>
<dbReference type="SMART" id="SM00582">
    <property type="entry name" value="RPR"/>
    <property type="match status" value="1"/>
</dbReference>
<accession>A0ABD1QZK5</accession>
<dbReference type="GO" id="GO:0008270">
    <property type="term" value="F:zinc ion binding"/>
    <property type="evidence" value="ECO:0007669"/>
    <property type="project" value="UniProtKB-KW"/>
</dbReference>
<feature type="compositionally biased region" description="Low complexity" evidence="3">
    <location>
        <begin position="856"/>
        <end position="870"/>
    </location>
</feature>
<dbReference type="GO" id="GO:0006397">
    <property type="term" value="P:mRNA processing"/>
    <property type="evidence" value="ECO:0007669"/>
    <property type="project" value="UniProtKB-KW"/>
</dbReference>
<dbReference type="Pfam" id="PF04818">
    <property type="entry name" value="CID"/>
    <property type="match status" value="1"/>
</dbReference>
<dbReference type="InterPro" id="IPR057242">
    <property type="entry name" value="PCFS4-like"/>
</dbReference>
<feature type="compositionally biased region" description="Polar residues" evidence="3">
    <location>
        <begin position="837"/>
        <end position="853"/>
    </location>
</feature>
<feature type="region of interest" description="Disordered" evidence="3">
    <location>
        <begin position="738"/>
        <end position="821"/>
    </location>
</feature>
<feature type="compositionally biased region" description="Low complexity" evidence="3">
    <location>
        <begin position="217"/>
        <end position="227"/>
    </location>
</feature>
<feature type="region of interest" description="Disordered" evidence="3">
    <location>
        <begin position="217"/>
        <end position="239"/>
    </location>
</feature>
<dbReference type="GO" id="GO:0005634">
    <property type="term" value="C:nucleus"/>
    <property type="evidence" value="ECO:0007669"/>
    <property type="project" value="UniProtKB-ARBA"/>
</dbReference>
<dbReference type="InterPro" id="IPR006569">
    <property type="entry name" value="CID_dom"/>
</dbReference>
<proteinExistence type="predicted"/>
<feature type="compositionally biased region" description="Basic and acidic residues" evidence="3">
    <location>
        <begin position="1"/>
        <end position="25"/>
    </location>
</feature>
<dbReference type="PANTHER" id="PTHR15921:SF3">
    <property type="entry name" value="PRE-MRNA CLEAVAGE COMPLEX 2 PROTEIN PCF11"/>
    <property type="match status" value="1"/>
</dbReference>
<dbReference type="PROSITE" id="PS00028">
    <property type="entry name" value="ZINC_FINGER_C2H2_1"/>
    <property type="match status" value="1"/>
</dbReference>
<dbReference type="PROSITE" id="PS51391">
    <property type="entry name" value="CID"/>
    <property type="match status" value="1"/>
</dbReference>
<dbReference type="AlphaFoldDB" id="A0ABD1QZK5"/>
<feature type="compositionally biased region" description="Polar residues" evidence="3">
    <location>
        <begin position="555"/>
        <end position="574"/>
    </location>
</feature>
<feature type="region of interest" description="Disordered" evidence="3">
    <location>
        <begin position="476"/>
        <end position="496"/>
    </location>
</feature>
<feature type="compositionally biased region" description="Polar residues" evidence="3">
    <location>
        <begin position="658"/>
        <end position="671"/>
    </location>
</feature>
<dbReference type="InterPro" id="IPR047415">
    <property type="entry name" value="Pcf11_CID"/>
</dbReference>
<evidence type="ECO:0000256" key="1">
    <source>
        <dbReference type="ARBA" id="ARBA00022664"/>
    </source>
</evidence>
<dbReference type="InterPro" id="IPR013087">
    <property type="entry name" value="Znf_C2H2_type"/>
</dbReference>
<dbReference type="InterPro" id="IPR045154">
    <property type="entry name" value="PCF11-like"/>
</dbReference>
<dbReference type="InterPro" id="IPR008942">
    <property type="entry name" value="ENTH_VHS"/>
</dbReference>
<name>A0ABD1QZK5_9LAMI</name>
<feature type="compositionally biased region" description="Polar residues" evidence="3">
    <location>
        <begin position="691"/>
        <end position="716"/>
    </location>
</feature>
<keyword evidence="2" id="KW-0862">Zinc</keyword>
<keyword evidence="2" id="KW-0479">Metal-binding</keyword>
<keyword evidence="7" id="KW-1185">Reference proteome</keyword>
<feature type="domain" description="CID" evidence="5">
    <location>
        <begin position="87"/>
        <end position="215"/>
    </location>
</feature>
<feature type="region of interest" description="Disordered" evidence="3">
    <location>
        <begin position="837"/>
        <end position="892"/>
    </location>
</feature>
<reference evidence="7" key="1">
    <citation type="submission" date="2024-07" db="EMBL/GenBank/DDBJ databases">
        <title>Two chromosome-level genome assemblies of Korean endemic species Abeliophyllum distichum and Forsythia ovata (Oleaceae).</title>
        <authorList>
            <person name="Jang H."/>
        </authorList>
    </citation>
    <scope>NUCLEOTIDE SEQUENCE [LARGE SCALE GENOMIC DNA]</scope>
</reference>
<dbReference type="Proteomes" id="UP001604336">
    <property type="component" value="Unassembled WGS sequence"/>
</dbReference>
<dbReference type="EMBL" id="JBFOLK010000010">
    <property type="protein sequence ID" value="KAL2481291.1"/>
    <property type="molecule type" value="Genomic_DNA"/>
</dbReference>
<feature type="compositionally biased region" description="Polar residues" evidence="3">
    <location>
        <begin position="614"/>
        <end position="630"/>
    </location>
</feature>
<feature type="compositionally biased region" description="Low complexity" evidence="3">
    <location>
        <begin position="801"/>
        <end position="821"/>
    </location>
</feature>
<feature type="region of interest" description="Disordered" evidence="3">
    <location>
        <begin position="555"/>
        <end position="589"/>
    </location>
</feature>
<feature type="compositionally biased region" description="Low complexity" evidence="3">
    <location>
        <begin position="640"/>
        <end position="656"/>
    </location>
</feature>
<keyword evidence="2" id="KW-0863">Zinc-finger</keyword>
<keyword evidence="1" id="KW-0507">mRNA processing</keyword>
<feature type="domain" description="C2H2-type" evidence="4">
    <location>
        <begin position="936"/>
        <end position="963"/>
    </location>
</feature>
<gene>
    <name evidence="6" type="ORF">Adt_34257</name>
</gene>
<evidence type="ECO:0000259" key="4">
    <source>
        <dbReference type="PROSITE" id="PS50157"/>
    </source>
</evidence>
<feature type="region of interest" description="Disordered" evidence="3">
    <location>
        <begin position="602"/>
        <end position="716"/>
    </location>
</feature>
<organism evidence="6 7">
    <name type="scientific">Abeliophyllum distichum</name>
    <dbReference type="NCBI Taxonomy" id="126358"/>
    <lineage>
        <taxon>Eukaryota</taxon>
        <taxon>Viridiplantae</taxon>
        <taxon>Streptophyta</taxon>
        <taxon>Embryophyta</taxon>
        <taxon>Tracheophyta</taxon>
        <taxon>Spermatophyta</taxon>
        <taxon>Magnoliopsida</taxon>
        <taxon>eudicotyledons</taxon>
        <taxon>Gunneridae</taxon>
        <taxon>Pentapetalae</taxon>
        <taxon>asterids</taxon>
        <taxon>lamiids</taxon>
        <taxon>Lamiales</taxon>
        <taxon>Oleaceae</taxon>
        <taxon>Forsythieae</taxon>
        <taxon>Abeliophyllum</taxon>
    </lineage>
</organism>
<protein>
    <submittedName>
        <fullName evidence="6">ENTH/VHS family protein</fullName>
    </submittedName>
</protein>
<evidence type="ECO:0000313" key="6">
    <source>
        <dbReference type="EMBL" id="KAL2481291.1"/>
    </source>
</evidence>
<dbReference type="Pfam" id="PF23228">
    <property type="entry name" value="zf_PCFS4"/>
    <property type="match status" value="1"/>
</dbReference>
<feature type="region of interest" description="Disordered" evidence="3">
    <location>
        <begin position="1"/>
        <end position="87"/>
    </location>
</feature>
<comment type="caution">
    <text evidence="6">The sequence shown here is derived from an EMBL/GenBank/DDBJ whole genome shotgun (WGS) entry which is preliminary data.</text>
</comment>
<dbReference type="FunFam" id="1.25.40.90:FF:000023">
    <property type="entry name" value="polyadenylation and cleavage factor homolog 4"/>
    <property type="match status" value="1"/>
</dbReference>
<evidence type="ECO:0000259" key="5">
    <source>
        <dbReference type="PROSITE" id="PS51391"/>
    </source>
</evidence>
<dbReference type="Gene3D" id="1.25.40.90">
    <property type="match status" value="1"/>
</dbReference>
<sequence>MESTRRPFDRSLSKEPGLKKPRLTEDPAAPDRSSNGRGRTNLGGGFIQQPVSSNSGGGGGSRFQRDRDLESSESVRGPYQHQQSPQLHQELVTQYKTALAELTFNSKPIITNLTIIAGENVRAAKAIADTVCANIIEVPSEQKLPSLYLLDSIVKNIGRDYIKHFASRLPEVFCKAYRQVDPSIHPGMRHLFGTWKGVFPPQPLQIIEKELGIATSVNGSSSGTTTSRPDSQAQRPAHSIHVNPKYLEARQRLEQSTRVREAAGDISKTLMNLTDDVEGPERTSVSSGRTWTDPYVKNIQRPRKDQVNEPACAKNISVTYGDSNYVSDSSKHSGLGIGRASDKLKQHGFDKPLYESGSDVTGKIFDQQNGFDVKHGFQSYPAHKSTNPDSHLELKHNFANRISSGMSRSWKNSEEEEYIWDDINSRPTDSGAVDISDKDLWIPDDFERSDFENHIQRPPSIHVVGSRVDDDVPTDSLTTNPGQVVPGTRMPSSLSQEMHPLERRLSGPVRNISGEGYHASFSSSAKSLDRISFQSQMGAGVSGVPSFSFSTNAISGSTPSITRQTLGAGSQSPMHQRPPSPSLSANNPSQLLHNFVDQEQNSIPRLVDPRRPQFSGQRNIGPRNQFSQDPLSMPSEDVRLTSSHRLQQQSLQTLSTVIPPQQKSRVPSSQQKKVELSSGEAQKRLLPKNSGIENCSTAGKLSPYQPSSLTADSPGQSNASTLLAAVVKSEISSSVQNLPKSSFQGAGGVSPQVVAQPPLPSGPPPTNLTSLPPLHGSPLVHTFSQGKVQRPPLPPGPPPSSLAGSGSEQRPSSVSPASNPVSSLLSSLVARGLISASKTDSPSFPSLISTQSPDLDAGAASSSTTADSSGPITIDKPLSSTSDELSSHGPDVKIFGGLPQSMTTKIKSLIGFEFRPDVVRESHPAVVSELLDDLPHQCSICGLRLKLQEQFDRHMEWHALRAPGQDSSSKASRRWYGSSVNWVAGIAPLQPTDGTSDLLRLENSEPLVPADESQCACILCGELFEDFYCQERGEWMFTGAVYLTNPSSQGGTGTACDSADVGLIVHANCAAEDTFCDSGLAGDIKLEKDA</sequence>
<dbReference type="SUPFAM" id="SSF48464">
    <property type="entry name" value="ENTH/VHS domain"/>
    <property type="match status" value="1"/>
</dbReference>
<dbReference type="PROSITE" id="PS50157">
    <property type="entry name" value="ZINC_FINGER_C2H2_2"/>
    <property type="match status" value="1"/>
</dbReference>
<dbReference type="PANTHER" id="PTHR15921">
    <property type="entry name" value="PRE-MRNA CLEAVAGE COMPLEX II"/>
    <property type="match status" value="1"/>
</dbReference>
<feature type="compositionally biased region" description="Pro residues" evidence="3">
    <location>
        <begin position="791"/>
        <end position="800"/>
    </location>
</feature>
<evidence type="ECO:0000256" key="3">
    <source>
        <dbReference type="SAM" id="MobiDB-lite"/>
    </source>
</evidence>
<dbReference type="CDD" id="cd16982">
    <property type="entry name" value="CID_Pcf11"/>
    <property type="match status" value="1"/>
</dbReference>
<evidence type="ECO:0000313" key="7">
    <source>
        <dbReference type="Proteomes" id="UP001604336"/>
    </source>
</evidence>
<evidence type="ECO:0000256" key="2">
    <source>
        <dbReference type="PROSITE-ProRule" id="PRU00042"/>
    </source>
</evidence>